<keyword evidence="3" id="KW-1185">Reference proteome</keyword>
<protein>
    <submittedName>
        <fullName evidence="2">Uncharacterized protein</fullName>
    </submittedName>
</protein>
<comment type="caution">
    <text evidence="2">The sequence shown here is derived from an EMBL/GenBank/DDBJ whole genome shotgun (WGS) entry which is preliminary data.</text>
</comment>
<gene>
    <name evidence="2" type="ORF">SCA03_60920</name>
</gene>
<feature type="compositionally biased region" description="Pro residues" evidence="1">
    <location>
        <begin position="100"/>
        <end position="110"/>
    </location>
</feature>
<dbReference type="AlphaFoldDB" id="A0A4Y3R7E0"/>
<name>A0A4Y3R7E0_STRCI</name>
<feature type="region of interest" description="Disordered" evidence="1">
    <location>
        <begin position="42"/>
        <end position="138"/>
    </location>
</feature>
<dbReference type="Proteomes" id="UP000319210">
    <property type="component" value="Unassembled WGS sequence"/>
</dbReference>
<organism evidence="2 3">
    <name type="scientific">Streptomyces cacaoi</name>
    <dbReference type="NCBI Taxonomy" id="1898"/>
    <lineage>
        <taxon>Bacteria</taxon>
        <taxon>Bacillati</taxon>
        <taxon>Actinomycetota</taxon>
        <taxon>Actinomycetes</taxon>
        <taxon>Kitasatosporales</taxon>
        <taxon>Streptomycetaceae</taxon>
        <taxon>Streptomyces</taxon>
    </lineage>
</organism>
<reference evidence="2 3" key="1">
    <citation type="submission" date="2019-06" db="EMBL/GenBank/DDBJ databases">
        <title>Whole genome shotgun sequence of Streptomyces cacaoi subsp. cacaoi NBRC 12748.</title>
        <authorList>
            <person name="Hosoyama A."/>
            <person name="Uohara A."/>
            <person name="Ohji S."/>
            <person name="Ichikawa N."/>
        </authorList>
    </citation>
    <scope>NUCLEOTIDE SEQUENCE [LARGE SCALE GENOMIC DNA]</scope>
    <source>
        <strain evidence="2 3">NBRC 12748</strain>
    </source>
</reference>
<evidence type="ECO:0000313" key="2">
    <source>
        <dbReference type="EMBL" id="GEB53541.1"/>
    </source>
</evidence>
<evidence type="ECO:0000256" key="1">
    <source>
        <dbReference type="SAM" id="MobiDB-lite"/>
    </source>
</evidence>
<dbReference type="EMBL" id="BJMM01000054">
    <property type="protein sequence ID" value="GEB53541.1"/>
    <property type="molecule type" value="Genomic_DNA"/>
</dbReference>
<feature type="compositionally biased region" description="Basic and acidic residues" evidence="1">
    <location>
        <begin position="66"/>
        <end position="78"/>
    </location>
</feature>
<evidence type="ECO:0000313" key="3">
    <source>
        <dbReference type="Proteomes" id="UP000319210"/>
    </source>
</evidence>
<accession>A0A4Y3R7E0</accession>
<sequence length="138" mass="14591">MAGGTTLIVGRGNTGGTVGIAAFTQRSRKPAVRNPDVGTYSASFHQYGHKGTGIPPLDAAPPHGGKSVERGAREEHHAANSRYGRRYSDGGHAGHTPRSPGFPPLPAPARRPPRRGREPRSAQPRDAGAEEAQIDLFE</sequence>
<proteinExistence type="predicted"/>